<reference evidence="3" key="1">
    <citation type="submission" date="2021-01" db="EMBL/GenBank/DDBJ databases">
        <authorList>
            <person name="Corre E."/>
            <person name="Pelletier E."/>
            <person name="Niang G."/>
            <person name="Scheremetjew M."/>
            <person name="Finn R."/>
            <person name="Kale V."/>
            <person name="Holt S."/>
            <person name="Cochrane G."/>
            <person name="Meng A."/>
            <person name="Brown T."/>
            <person name="Cohen L."/>
        </authorList>
    </citation>
    <scope>NUCLEOTIDE SEQUENCE</scope>
</reference>
<organism evidence="3">
    <name type="scientific">Noctiluca scintillans</name>
    <name type="common">Sea sparkle</name>
    <name type="synonym">Red tide dinoflagellate</name>
    <dbReference type="NCBI Taxonomy" id="2966"/>
    <lineage>
        <taxon>Eukaryota</taxon>
        <taxon>Sar</taxon>
        <taxon>Alveolata</taxon>
        <taxon>Dinophyceae</taxon>
        <taxon>Noctilucales</taxon>
        <taxon>Noctilucaceae</taxon>
        <taxon>Noctiluca</taxon>
    </lineage>
</organism>
<keyword evidence="2" id="KW-1133">Transmembrane helix</keyword>
<name>A0A7S1ASW2_NOCSC</name>
<evidence type="ECO:0000313" key="3">
    <source>
        <dbReference type="EMBL" id="CAD8864250.1"/>
    </source>
</evidence>
<feature type="compositionally biased region" description="Basic and acidic residues" evidence="1">
    <location>
        <begin position="31"/>
        <end position="43"/>
    </location>
</feature>
<sequence length="207" mass="22199">MRVLEDGQQDPGQNFETLPLDESASPVSVGDVHETPGNRAHSADIHATVPSGALSDLSLPVETALPGAMLALTEMDKAIEHHEDLALNAPLLGALNSPTASGCANASNVSVDCHPKTQELVTSPASWHRGCEAVVVAMRILVEVVMLSEWAQVAMAIVLLCVVSVSAWRYSQSRKESTQQPIKSRKEDVDFFIVRGRRAKSAPQTAR</sequence>
<feature type="region of interest" description="Disordered" evidence="1">
    <location>
        <begin position="1"/>
        <end position="43"/>
    </location>
</feature>
<proteinExistence type="predicted"/>
<evidence type="ECO:0000256" key="2">
    <source>
        <dbReference type="SAM" id="Phobius"/>
    </source>
</evidence>
<gene>
    <name evidence="3" type="ORF">NSCI0253_LOCUS38605</name>
</gene>
<feature type="transmembrane region" description="Helical" evidence="2">
    <location>
        <begin position="150"/>
        <end position="170"/>
    </location>
</feature>
<keyword evidence="2" id="KW-0812">Transmembrane</keyword>
<dbReference type="EMBL" id="HBFQ01054288">
    <property type="protein sequence ID" value="CAD8864250.1"/>
    <property type="molecule type" value="Transcribed_RNA"/>
</dbReference>
<evidence type="ECO:0000256" key="1">
    <source>
        <dbReference type="SAM" id="MobiDB-lite"/>
    </source>
</evidence>
<dbReference type="AlphaFoldDB" id="A0A7S1ASW2"/>
<protein>
    <submittedName>
        <fullName evidence="3">Uncharacterized protein</fullName>
    </submittedName>
</protein>
<keyword evidence="2" id="KW-0472">Membrane</keyword>
<accession>A0A7S1ASW2</accession>